<gene>
    <name evidence="2" type="ORF">EJ03DRAFT_332204</name>
</gene>
<dbReference type="OrthoDB" id="10415842at2759"/>
<dbReference type="Proteomes" id="UP000799436">
    <property type="component" value="Unassembled WGS sequence"/>
</dbReference>
<organism evidence="2 3">
    <name type="scientific">Teratosphaeria nubilosa</name>
    <dbReference type="NCBI Taxonomy" id="161662"/>
    <lineage>
        <taxon>Eukaryota</taxon>
        <taxon>Fungi</taxon>
        <taxon>Dikarya</taxon>
        <taxon>Ascomycota</taxon>
        <taxon>Pezizomycotina</taxon>
        <taxon>Dothideomycetes</taxon>
        <taxon>Dothideomycetidae</taxon>
        <taxon>Mycosphaerellales</taxon>
        <taxon>Teratosphaeriaceae</taxon>
        <taxon>Teratosphaeria</taxon>
    </lineage>
</organism>
<accession>A0A6G1KTW5</accession>
<dbReference type="AlphaFoldDB" id="A0A6G1KTW5"/>
<name>A0A6G1KTW5_9PEZI</name>
<reference evidence="2" key="1">
    <citation type="journal article" date="2020" name="Stud. Mycol.">
        <title>101 Dothideomycetes genomes: a test case for predicting lifestyles and emergence of pathogens.</title>
        <authorList>
            <person name="Haridas S."/>
            <person name="Albert R."/>
            <person name="Binder M."/>
            <person name="Bloem J."/>
            <person name="Labutti K."/>
            <person name="Salamov A."/>
            <person name="Andreopoulos B."/>
            <person name="Baker S."/>
            <person name="Barry K."/>
            <person name="Bills G."/>
            <person name="Bluhm B."/>
            <person name="Cannon C."/>
            <person name="Castanera R."/>
            <person name="Culley D."/>
            <person name="Daum C."/>
            <person name="Ezra D."/>
            <person name="Gonzalez J."/>
            <person name="Henrissat B."/>
            <person name="Kuo A."/>
            <person name="Liang C."/>
            <person name="Lipzen A."/>
            <person name="Lutzoni F."/>
            <person name="Magnuson J."/>
            <person name="Mondo S."/>
            <person name="Nolan M."/>
            <person name="Ohm R."/>
            <person name="Pangilinan J."/>
            <person name="Park H.-J."/>
            <person name="Ramirez L."/>
            <person name="Alfaro M."/>
            <person name="Sun H."/>
            <person name="Tritt A."/>
            <person name="Yoshinaga Y."/>
            <person name="Zwiers L.-H."/>
            <person name="Turgeon B."/>
            <person name="Goodwin S."/>
            <person name="Spatafora J."/>
            <person name="Crous P."/>
            <person name="Grigoriev I."/>
        </authorList>
    </citation>
    <scope>NUCLEOTIDE SEQUENCE</scope>
    <source>
        <strain evidence="2">CBS 116005</strain>
    </source>
</reference>
<feature type="chain" id="PRO_5026269725" evidence="1">
    <location>
        <begin position="18"/>
        <end position="80"/>
    </location>
</feature>
<keyword evidence="3" id="KW-1185">Reference proteome</keyword>
<feature type="signal peptide" evidence="1">
    <location>
        <begin position="1"/>
        <end position="17"/>
    </location>
</feature>
<proteinExistence type="predicted"/>
<dbReference type="EMBL" id="ML995943">
    <property type="protein sequence ID" value="KAF2764055.1"/>
    <property type="molecule type" value="Genomic_DNA"/>
</dbReference>
<keyword evidence="1" id="KW-0732">Signal</keyword>
<evidence type="ECO:0000256" key="1">
    <source>
        <dbReference type="SAM" id="SignalP"/>
    </source>
</evidence>
<evidence type="ECO:0000313" key="2">
    <source>
        <dbReference type="EMBL" id="KAF2764055.1"/>
    </source>
</evidence>
<sequence length="80" mass="8477">MKTVTLVLIAFTGMTIAAPALHLADKRAYNDPAENAAQVRGRDAIDSHAARGGSKEKRIINTYAAIPEAEGAGDEGRENQ</sequence>
<protein>
    <submittedName>
        <fullName evidence="2">Uncharacterized protein</fullName>
    </submittedName>
</protein>
<evidence type="ECO:0000313" key="3">
    <source>
        <dbReference type="Proteomes" id="UP000799436"/>
    </source>
</evidence>